<dbReference type="EMBL" id="JARYMX010000006">
    <property type="protein sequence ID" value="KAJ9544709.1"/>
    <property type="molecule type" value="Genomic_DNA"/>
</dbReference>
<comment type="caution">
    <text evidence="1">The sequence shown here is derived from an EMBL/GenBank/DDBJ whole genome shotgun (WGS) entry which is preliminary data.</text>
</comment>
<protein>
    <submittedName>
        <fullName evidence="1">Uncharacterized protein</fullName>
    </submittedName>
</protein>
<organism evidence="1 2">
    <name type="scientific">Centaurea solstitialis</name>
    <name type="common">yellow star-thistle</name>
    <dbReference type="NCBI Taxonomy" id="347529"/>
    <lineage>
        <taxon>Eukaryota</taxon>
        <taxon>Viridiplantae</taxon>
        <taxon>Streptophyta</taxon>
        <taxon>Embryophyta</taxon>
        <taxon>Tracheophyta</taxon>
        <taxon>Spermatophyta</taxon>
        <taxon>Magnoliopsida</taxon>
        <taxon>eudicotyledons</taxon>
        <taxon>Gunneridae</taxon>
        <taxon>Pentapetalae</taxon>
        <taxon>asterids</taxon>
        <taxon>campanulids</taxon>
        <taxon>Asterales</taxon>
        <taxon>Asteraceae</taxon>
        <taxon>Carduoideae</taxon>
        <taxon>Cardueae</taxon>
        <taxon>Centaureinae</taxon>
        <taxon>Centaurea</taxon>
    </lineage>
</organism>
<name>A0AA38SL32_9ASTR</name>
<keyword evidence="2" id="KW-1185">Reference proteome</keyword>
<reference evidence="1" key="1">
    <citation type="submission" date="2023-03" db="EMBL/GenBank/DDBJ databases">
        <title>Chromosome-scale reference genome and RAD-based genetic map of yellow starthistle (Centaurea solstitialis) reveal putative structural variation and QTLs associated with invader traits.</title>
        <authorList>
            <person name="Reatini B."/>
            <person name="Cang F.A."/>
            <person name="Jiang Q."/>
            <person name="Mckibben M.T.W."/>
            <person name="Barker M.S."/>
            <person name="Rieseberg L.H."/>
            <person name="Dlugosch K.M."/>
        </authorList>
    </citation>
    <scope>NUCLEOTIDE SEQUENCE</scope>
    <source>
        <strain evidence="1">CAN-66</strain>
        <tissue evidence="1">Leaf</tissue>
    </source>
</reference>
<gene>
    <name evidence="1" type="ORF">OSB04_024416</name>
</gene>
<dbReference type="AlphaFoldDB" id="A0AA38SL32"/>
<proteinExistence type="predicted"/>
<evidence type="ECO:0000313" key="1">
    <source>
        <dbReference type="EMBL" id="KAJ9544709.1"/>
    </source>
</evidence>
<evidence type="ECO:0000313" key="2">
    <source>
        <dbReference type="Proteomes" id="UP001172457"/>
    </source>
</evidence>
<sequence>MKKEITEIVTQQARTATRGRVNKVGSTQSGHTRNVTFKPFRVCQPPNFQGEKDPVISSSSVEVKVRFAANLLRKTAKDWWNVVSVLVSEITEKFLEKSHFRQDYVANETMKMYRYGQMLKAEIRVFVLMANCQNFHQMFVRARAREIELER</sequence>
<accession>A0AA38SL32</accession>
<dbReference type="Proteomes" id="UP001172457">
    <property type="component" value="Chromosome 6"/>
</dbReference>